<reference evidence="1" key="1">
    <citation type="submission" date="2020-08" db="EMBL/GenBank/DDBJ databases">
        <title>Spodoptera exigua strain:BAW_Kor-Di-RS1 Genome sequencing and assembly.</title>
        <authorList>
            <person name="Kim J."/>
            <person name="Nam H.Y."/>
            <person name="Kwon M."/>
            <person name="Choi J.H."/>
            <person name="Cho S.R."/>
            <person name="Kim G.-H."/>
        </authorList>
    </citation>
    <scope>NUCLEOTIDE SEQUENCE</scope>
    <source>
        <strain evidence="1">BAW_Kor-Di-RS1</strain>
        <tissue evidence="1">Whole-body</tissue>
    </source>
</reference>
<evidence type="ECO:0000313" key="2">
    <source>
        <dbReference type="Proteomes" id="UP000648187"/>
    </source>
</evidence>
<evidence type="ECO:0000313" key="1">
    <source>
        <dbReference type="EMBL" id="KAF9417674.1"/>
    </source>
</evidence>
<protein>
    <submittedName>
        <fullName evidence="1">Uncharacterized protein</fullName>
    </submittedName>
</protein>
<gene>
    <name evidence="1" type="ORF">HW555_005255</name>
</gene>
<dbReference type="EMBL" id="JACKWZ010000067">
    <property type="protein sequence ID" value="KAF9417674.1"/>
    <property type="molecule type" value="Genomic_DNA"/>
</dbReference>
<comment type="caution">
    <text evidence="1">The sequence shown here is derived from an EMBL/GenBank/DDBJ whole genome shotgun (WGS) entry which is preliminary data.</text>
</comment>
<dbReference type="AlphaFoldDB" id="A0A835GHC8"/>
<name>A0A835GHC8_SPOEX</name>
<sequence>MCLKQDRWWKVFGMSKCPVCAQKRSSPVHDFEIQWVNFNPKKHLYLSTLIPHSKLELWVASKYMWPE</sequence>
<accession>A0A835GHC8</accession>
<dbReference type="Proteomes" id="UP000648187">
    <property type="component" value="Unassembled WGS sequence"/>
</dbReference>
<organism evidence="1 2">
    <name type="scientific">Spodoptera exigua</name>
    <name type="common">Beet armyworm</name>
    <name type="synonym">Noctua fulgens</name>
    <dbReference type="NCBI Taxonomy" id="7107"/>
    <lineage>
        <taxon>Eukaryota</taxon>
        <taxon>Metazoa</taxon>
        <taxon>Ecdysozoa</taxon>
        <taxon>Arthropoda</taxon>
        <taxon>Hexapoda</taxon>
        <taxon>Insecta</taxon>
        <taxon>Pterygota</taxon>
        <taxon>Neoptera</taxon>
        <taxon>Endopterygota</taxon>
        <taxon>Lepidoptera</taxon>
        <taxon>Glossata</taxon>
        <taxon>Ditrysia</taxon>
        <taxon>Noctuoidea</taxon>
        <taxon>Noctuidae</taxon>
        <taxon>Amphipyrinae</taxon>
        <taxon>Spodoptera</taxon>
    </lineage>
</organism>
<keyword evidence="2" id="KW-1185">Reference proteome</keyword>
<proteinExistence type="predicted"/>